<dbReference type="Proteomes" id="UP000094669">
    <property type="component" value="Unassembled WGS sequence"/>
</dbReference>
<gene>
    <name evidence="1" type="ORF">BES34_019895</name>
</gene>
<sequence length="359" mass="39506">MREKVKENLMRIIIILGLFTLTGLPISGEESKPVADDKDKKWRILLGAMAGQFDLQLQTKLPFNYVNPINGQREIPSLGSATGLTQSGSLDLGLNGYGPQKGFQFMILSDQLVFQAAYARVDVNFSPLNKPPVGVNIAEGHAGGNIYSTSLDYYFKFSQYVQPMIGVAYGAFGAYYKVRNVVGTTAGNSFYESFPVVDADDGYNSDIGKAGLRIKLPIQSWNITPYFQYAGNNYHINVRTAAGAIQAQQNGYPQNPGALQDAWYGQGTGSASIVDSMIPIQRQGRSVGMVFFFDYKKFLSLTINARRNFTQGAWNVSATLAFFFHPNAGIMATYLYAEPEILLSFNRGWAIGPVFTVSF</sequence>
<dbReference type="EMBL" id="MCRM02000034">
    <property type="protein sequence ID" value="PNV72255.1"/>
    <property type="molecule type" value="Genomic_DNA"/>
</dbReference>
<comment type="caution">
    <text evidence="1">The sequence shown here is derived from an EMBL/GenBank/DDBJ whole genome shotgun (WGS) entry which is preliminary data.</text>
</comment>
<protein>
    <recommendedName>
        <fullName evidence="3">PF09982 family protein</fullName>
    </recommendedName>
</protein>
<organism evidence="1 2">
    <name type="scientific">Leptospira inadai serovar Lyme</name>
    <dbReference type="NCBI Taxonomy" id="293084"/>
    <lineage>
        <taxon>Bacteria</taxon>
        <taxon>Pseudomonadati</taxon>
        <taxon>Spirochaetota</taxon>
        <taxon>Spirochaetia</taxon>
        <taxon>Leptospirales</taxon>
        <taxon>Leptospiraceae</taxon>
        <taxon>Leptospira</taxon>
    </lineage>
</organism>
<proteinExistence type="predicted"/>
<keyword evidence="2" id="KW-1185">Reference proteome</keyword>
<evidence type="ECO:0000313" key="2">
    <source>
        <dbReference type="Proteomes" id="UP000094669"/>
    </source>
</evidence>
<evidence type="ECO:0008006" key="3">
    <source>
        <dbReference type="Google" id="ProtNLM"/>
    </source>
</evidence>
<reference evidence="1" key="1">
    <citation type="submission" date="2018-01" db="EMBL/GenBank/DDBJ databases">
        <title>Genomic characterization of Leptospira inadai serogroup Lyme isolated from captured rat in Brazil and comparative analysis with human reference strain.</title>
        <authorList>
            <person name="Moreno L.Z."/>
            <person name="Loureiro A.P."/>
            <person name="Miraglia F."/>
            <person name="Kremer F.S."/>
            <person name="Eslabao M.R."/>
            <person name="Dellagostin O.A."/>
            <person name="Lilenbaum W."/>
            <person name="Moreno A.M."/>
        </authorList>
    </citation>
    <scope>NUCLEOTIDE SEQUENCE [LARGE SCALE GENOMIC DNA]</scope>
    <source>
        <strain evidence="1">M34/99</strain>
    </source>
</reference>
<evidence type="ECO:0000313" key="1">
    <source>
        <dbReference type="EMBL" id="PNV72255.1"/>
    </source>
</evidence>
<name>A0ABX4YDD5_9LEPT</name>
<accession>A0ABX4YDD5</accession>